<dbReference type="AlphaFoldDB" id="A0A977KW01"/>
<proteinExistence type="predicted"/>
<name>A0A977KW01_9CYAN</name>
<organism evidence="1">
    <name type="scientific">Woronichinia naegeliana WA131</name>
    <dbReference type="NCBI Taxonomy" id="2824559"/>
    <lineage>
        <taxon>Bacteria</taxon>
        <taxon>Bacillati</taxon>
        <taxon>Cyanobacteriota</taxon>
        <taxon>Cyanophyceae</taxon>
        <taxon>Synechococcales</taxon>
        <taxon>Coelosphaeriaceae</taxon>
        <taxon>Woronichinia</taxon>
    </lineage>
</organism>
<accession>A0A977KW01</accession>
<reference evidence="1" key="1">
    <citation type="submission" date="2021-04" db="EMBL/GenBank/DDBJ databases">
        <title>Genome sequence of Woronichinia naegeliana from Washington state freshwater lake bloom.</title>
        <authorList>
            <person name="Dreher T.W."/>
        </authorList>
    </citation>
    <scope>NUCLEOTIDE SEQUENCE</scope>
    <source>
        <strain evidence="1">WA131</strain>
    </source>
</reference>
<dbReference type="Proteomes" id="UP001065613">
    <property type="component" value="Chromosome"/>
</dbReference>
<dbReference type="EMBL" id="CP073041">
    <property type="protein sequence ID" value="UXE60908.1"/>
    <property type="molecule type" value="Genomic_DNA"/>
</dbReference>
<gene>
    <name evidence="1" type="ORF">KA717_36645</name>
</gene>
<dbReference type="Gene3D" id="1.25.40.10">
    <property type="entry name" value="Tetratricopeptide repeat domain"/>
    <property type="match status" value="1"/>
</dbReference>
<sequence length="132" mass="14391">MLSEALEAARGAIGFNGAEALIEFAPHVPEVLSEALALTRGIGDKSKRAKVLGRLAPYLPESLLPEALEIARAIGNEYYREEALTRLVPHLPESLLPELTFPVKSKIQQCKLLEALSGKGLSNDSLDRKKIF</sequence>
<dbReference type="InterPro" id="IPR011990">
    <property type="entry name" value="TPR-like_helical_dom_sf"/>
</dbReference>
<dbReference type="KEGG" id="wna:KA717_36645"/>
<protein>
    <submittedName>
        <fullName evidence="1">Uncharacterized protein</fullName>
    </submittedName>
</protein>
<evidence type="ECO:0000313" key="1">
    <source>
        <dbReference type="EMBL" id="UXE60908.1"/>
    </source>
</evidence>